<protein>
    <submittedName>
        <fullName evidence="3">Extracellular solute-binding protein</fullName>
    </submittedName>
</protein>
<feature type="signal peptide" evidence="2">
    <location>
        <begin position="1"/>
        <end position="32"/>
    </location>
</feature>
<reference evidence="3 4" key="1">
    <citation type="submission" date="2018-10" db="EMBL/GenBank/DDBJ databases">
        <title>Aeromicrobium sp. 9W16Y-2 whole genome shotgun sequence.</title>
        <authorList>
            <person name="Li F."/>
        </authorList>
    </citation>
    <scope>NUCLEOTIDE SEQUENCE [LARGE SCALE GENOMIC DNA]</scope>
    <source>
        <strain evidence="3 4">9W16Y-2</strain>
    </source>
</reference>
<evidence type="ECO:0000256" key="1">
    <source>
        <dbReference type="ARBA" id="ARBA00022729"/>
    </source>
</evidence>
<dbReference type="GO" id="GO:0030288">
    <property type="term" value="C:outer membrane-bounded periplasmic space"/>
    <property type="evidence" value="ECO:0007669"/>
    <property type="project" value="TreeGrafter"/>
</dbReference>
<keyword evidence="1 2" id="KW-0732">Signal</keyword>
<dbReference type="OrthoDB" id="3564681at2"/>
<feature type="chain" id="PRO_5017990845" evidence="2">
    <location>
        <begin position="33"/>
        <end position="340"/>
    </location>
</feature>
<comment type="caution">
    <text evidence="3">The sequence shown here is derived from an EMBL/GenBank/DDBJ whole genome shotgun (WGS) entry which is preliminary data.</text>
</comment>
<evidence type="ECO:0000313" key="3">
    <source>
        <dbReference type="EMBL" id="RLV54552.1"/>
    </source>
</evidence>
<sequence length="340" mass="36616">MERLSNGVKTARAVTTVTVLAALALAGCGSSAGSNDGSGDPSKITVYSTMIPAVQEKLAADFEERTGIEVDWTREQSSALTRRFHEETAAGKPVADVLTMNEEVYAVDNASMFEDLSDLEGMEAIPEEWRLTDQTFQPTFAPQKIAYSKEKFAGREDELPQDWSDLLDPRFKGGKILFADPRTNQELSSKHLYALAESEGEQFLADFAAQELTVVPSSTPGMEELAAGNGELLAYSYDMNLLAYEDAGAPIGLVGPFEPVVGLSFYTQIPKDAPNVEGARAWVEYLVSPEGQQIINDGVGVSPLGEDIPGSLTMPEAAVNPDPAEALAKLPDYLDLLGLE</sequence>
<proteinExistence type="predicted"/>
<dbReference type="PROSITE" id="PS51257">
    <property type="entry name" value="PROKAR_LIPOPROTEIN"/>
    <property type="match status" value="1"/>
</dbReference>
<evidence type="ECO:0000313" key="4">
    <source>
        <dbReference type="Proteomes" id="UP000282515"/>
    </source>
</evidence>
<gene>
    <name evidence="3" type="ORF">D9V41_15600</name>
</gene>
<name>A0A3L8PKH6_9ACTN</name>
<dbReference type="Gene3D" id="3.40.190.10">
    <property type="entry name" value="Periplasmic binding protein-like II"/>
    <property type="match status" value="2"/>
</dbReference>
<dbReference type="PANTHER" id="PTHR30006">
    <property type="entry name" value="THIAMINE-BINDING PERIPLASMIC PROTEIN-RELATED"/>
    <property type="match status" value="1"/>
</dbReference>
<keyword evidence="4" id="KW-1185">Reference proteome</keyword>
<dbReference type="PANTHER" id="PTHR30006:SF25">
    <property type="entry name" value="PHOSPHOGLYCERATE TRANSPORT REGULATORY PROTEIN PGTC"/>
    <property type="match status" value="1"/>
</dbReference>
<organism evidence="3 4">
    <name type="scientific">Aeromicrobium phragmitis</name>
    <dbReference type="NCBI Taxonomy" id="2478914"/>
    <lineage>
        <taxon>Bacteria</taxon>
        <taxon>Bacillati</taxon>
        <taxon>Actinomycetota</taxon>
        <taxon>Actinomycetes</taxon>
        <taxon>Propionibacteriales</taxon>
        <taxon>Nocardioidaceae</taxon>
        <taxon>Aeromicrobium</taxon>
    </lineage>
</organism>
<dbReference type="Pfam" id="PF13531">
    <property type="entry name" value="SBP_bac_11"/>
    <property type="match status" value="1"/>
</dbReference>
<accession>A0A3L8PKH6</accession>
<dbReference type="AlphaFoldDB" id="A0A3L8PKH6"/>
<dbReference type="EMBL" id="RDBF01000017">
    <property type="protein sequence ID" value="RLV54552.1"/>
    <property type="molecule type" value="Genomic_DNA"/>
</dbReference>
<evidence type="ECO:0000256" key="2">
    <source>
        <dbReference type="SAM" id="SignalP"/>
    </source>
</evidence>
<dbReference type="Proteomes" id="UP000282515">
    <property type="component" value="Unassembled WGS sequence"/>
</dbReference>
<dbReference type="SUPFAM" id="SSF53850">
    <property type="entry name" value="Periplasmic binding protein-like II"/>
    <property type="match status" value="1"/>
</dbReference>